<evidence type="ECO:0000313" key="2">
    <source>
        <dbReference type="EMBL" id="ACX73265.1"/>
    </source>
</evidence>
<dbReference type="SUPFAM" id="SSF111126">
    <property type="entry name" value="Ligand-binding domain in the NO signalling and Golgi transport"/>
    <property type="match status" value="1"/>
</dbReference>
<dbReference type="KEGG" id="mvu:Metvu_1412"/>
<evidence type="ECO:0000313" key="3">
    <source>
        <dbReference type="Proteomes" id="UP000002063"/>
    </source>
</evidence>
<evidence type="ECO:0000259" key="1">
    <source>
        <dbReference type="SMART" id="SM00989"/>
    </source>
</evidence>
<dbReference type="SMART" id="SM00989">
    <property type="entry name" value="V4R"/>
    <property type="match status" value="1"/>
</dbReference>
<protein>
    <submittedName>
        <fullName evidence="2">4-vinyl reductase 4VR</fullName>
    </submittedName>
</protein>
<dbReference type="OrthoDB" id="371687at2157"/>
<name>C9RI63_METVM</name>
<feature type="domain" description="4-vinyl reductase 4VR" evidence="1">
    <location>
        <begin position="83"/>
        <end position="145"/>
    </location>
</feature>
<sequence>MEKIFPEILEVIRDENKLKNAKKIPIPYFGLMAIELIDTVKELNSEISLYEIGYKFGKLMSPNSLDELVKLFRLMNFGELKIDLERRIIEHYSPPYNKKCSEPIHDFIAGILAGALKNIFSKNNVVKEIKCTSIGEEKCVYEILFF</sequence>
<organism evidence="2 3">
    <name type="scientific">Methanocaldococcus vulcanius (strain ATCC 700851 / DSM 12094 / M7)</name>
    <name type="common">Methanococcus vulcanius</name>
    <dbReference type="NCBI Taxonomy" id="579137"/>
    <lineage>
        <taxon>Archaea</taxon>
        <taxon>Methanobacteriati</taxon>
        <taxon>Methanobacteriota</taxon>
        <taxon>Methanomada group</taxon>
        <taxon>Methanococci</taxon>
        <taxon>Methanococcales</taxon>
        <taxon>Methanocaldococcaceae</taxon>
        <taxon>Methanocaldococcus</taxon>
    </lineage>
</organism>
<keyword evidence="3" id="KW-1185">Reference proteome</keyword>
<dbReference type="eggNOG" id="arCOG01688">
    <property type="taxonomic scope" value="Archaea"/>
</dbReference>
<dbReference type="AlphaFoldDB" id="C9RI63"/>
<dbReference type="PANTHER" id="PTHR35090:SF2">
    <property type="entry name" value="ARSR FAMILY TRANSCRIPTIONAL REGULATOR"/>
    <property type="match status" value="1"/>
</dbReference>
<dbReference type="InterPro" id="IPR004096">
    <property type="entry name" value="V4R"/>
</dbReference>
<proteinExistence type="predicted"/>
<dbReference type="GeneID" id="8513755"/>
<dbReference type="InterPro" id="IPR024096">
    <property type="entry name" value="NO_sig/Golgi_transp_ligand-bd"/>
</dbReference>
<dbReference type="STRING" id="579137.Metvu_1412"/>
<gene>
    <name evidence="2" type="ordered locus">Metvu_1412</name>
</gene>
<dbReference type="Gene3D" id="3.30.1380.20">
    <property type="entry name" value="Trafficking protein particle complex subunit 3"/>
    <property type="match status" value="1"/>
</dbReference>
<dbReference type="EMBL" id="CP001787">
    <property type="protein sequence ID" value="ACX73265.1"/>
    <property type="molecule type" value="Genomic_DNA"/>
</dbReference>
<dbReference type="RefSeq" id="WP_015733484.1">
    <property type="nucleotide sequence ID" value="NC_013407.1"/>
</dbReference>
<dbReference type="PANTHER" id="PTHR35090">
    <property type="entry name" value="DNA-DIRECTED RNA POLYMERASE SUBUNIT I"/>
    <property type="match status" value="1"/>
</dbReference>
<accession>C9RI63</accession>
<dbReference type="HOGENOM" id="CLU_128702_1_0_2"/>
<dbReference type="Proteomes" id="UP000002063">
    <property type="component" value="Chromosome"/>
</dbReference>
<reference evidence="2" key="1">
    <citation type="submission" date="2009-10" db="EMBL/GenBank/DDBJ databases">
        <title>Complete sequence of chromosome of Methanocaldococcus vulcanius M7.</title>
        <authorList>
            <consortium name="US DOE Joint Genome Institute"/>
            <person name="Lucas S."/>
            <person name="Copeland A."/>
            <person name="Lapidus A."/>
            <person name="Glavina del Rio T."/>
            <person name="Dalin E."/>
            <person name="Tice H."/>
            <person name="Bruce D."/>
            <person name="Goodwin L."/>
            <person name="Pitluck S."/>
            <person name="Lcollab F.I."/>
            <person name="Brettin T."/>
            <person name="Detter J.C."/>
            <person name="Han C."/>
            <person name="Tapia R."/>
            <person name="Kuske C.R."/>
            <person name="Schmutz J."/>
            <person name="Larimer F."/>
            <person name="Land M."/>
            <person name="Hauser L."/>
            <person name="Kyrpides N."/>
            <person name="Ovchinikova G."/>
            <person name="Sieprawska-Lupa M."/>
            <person name="Whitman W.B."/>
            <person name="Woyke T."/>
        </authorList>
    </citation>
    <scope>NUCLEOTIDE SEQUENCE [LARGE SCALE GENOMIC DNA]</scope>
    <source>
        <strain evidence="2">M7</strain>
    </source>
</reference>
<dbReference type="Pfam" id="PF02830">
    <property type="entry name" value="V4R"/>
    <property type="match status" value="1"/>
</dbReference>